<dbReference type="EMBL" id="MKIE01000007">
    <property type="protein sequence ID" value="OHW61818.1"/>
    <property type="molecule type" value="Genomic_DNA"/>
</dbReference>
<sequence length="182" mass="19926">MKAVVFLADGFEEVEALTVVDYLRRVNIVVDTVSVSDSKQVEGAHGVTIMADKLTPELKNLHSYDAVVLPGGMPGSNNLRDSEFVLDTVKSLYNSNKLVAAICAAPIVLKRADIVDGKRITSYPGFEQELKGAVYIEEPVVVDGNIITARGPYFAVDFALEIVNYLLCEKRVSSLKKDILYT</sequence>
<dbReference type="GO" id="GO:0005737">
    <property type="term" value="C:cytoplasm"/>
    <property type="evidence" value="ECO:0007669"/>
    <property type="project" value="TreeGrafter"/>
</dbReference>
<dbReference type="Gene3D" id="3.40.50.880">
    <property type="match status" value="1"/>
</dbReference>
<dbReference type="AlphaFoldDB" id="A0A1S1V5H2"/>
<dbReference type="InterPro" id="IPR050325">
    <property type="entry name" value="Prot/Nucl_acid_deglycase"/>
</dbReference>
<protein>
    <submittedName>
        <fullName evidence="2">Chaperone protein YajL</fullName>
    </submittedName>
</protein>
<dbReference type="OrthoDB" id="9800516at2"/>
<proteinExistence type="predicted"/>
<dbReference type="InterPro" id="IPR002818">
    <property type="entry name" value="DJ-1/PfpI"/>
</dbReference>
<organism evidence="2 3">
    <name type="scientific">Andreesenia angusta</name>
    <dbReference type="NCBI Taxonomy" id="39480"/>
    <lineage>
        <taxon>Bacteria</taxon>
        <taxon>Bacillati</taxon>
        <taxon>Bacillota</taxon>
        <taxon>Tissierellia</taxon>
        <taxon>Tissierellales</taxon>
        <taxon>Gottschalkiaceae</taxon>
        <taxon>Andreesenia</taxon>
    </lineage>
</organism>
<keyword evidence="3" id="KW-1185">Reference proteome</keyword>
<reference evidence="2 3" key="1">
    <citation type="submission" date="2016-09" db="EMBL/GenBank/DDBJ databases">
        <title>Genome sequence of Eubacterium angustum.</title>
        <authorList>
            <person name="Poehlein A."/>
            <person name="Daniel R."/>
        </authorList>
    </citation>
    <scope>NUCLEOTIDE SEQUENCE [LARGE SCALE GENOMIC DNA]</scope>
    <source>
        <strain evidence="2 3">DSM 1989</strain>
    </source>
</reference>
<dbReference type="Pfam" id="PF01965">
    <property type="entry name" value="DJ-1_PfpI"/>
    <property type="match status" value="1"/>
</dbReference>
<feature type="domain" description="DJ-1/PfpI" evidence="1">
    <location>
        <begin position="1"/>
        <end position="164"/>
    </location>
</feature>
<dbReference type="Proteomes" id="UP000180254">
    <property type="component" value="Unassembled WGS sequence"/>
</dbReference>
<dbReference type="PANTHER" id="PTHR48094:SF12">
    <property type="entry name" value="PARKINSON DISEASE PROTEIN 7 HOMOLOG"/>
    <property type="match status" value="1"/>
</dbReference>
<dbReference type="InterPro" id="IPR029062">
    <property type="entry name" value="Class_I_gatase-like"/>
</dbReference>
<dbReference type="SUPFAM" id="SSF52317">
    <property type="entry name" value="Class I glutamine amidotransferase-like"/>
    <property type="match status" value="1"/>
</dbReference>
<evidence type="ECO:0000259" key="1">
    <source>
        <dbReference type="Pfam" id="PF01965"/>
    </source>
</evidence>
<evidence type="ECO:0000313" key="2">
    <source>
        <dbReference type="EMBL" id="OHW61818.1"/>
    </source>
</evidence>
<dbReference type="PANTHER" id="PTHR48094">
    <property type="entry name" value="PROTEIN/NUCLEIC ACID DEGLYCASE DJ-1-RELATED"/>
    <property type="match status" value="1"/>
</dbReference>
<accession>A0A1S1V5H2</accession>
<dbReference type="NCBIfam" id="TIGR01383">
    <property type="entry name" value="not_thiJ"/>
    <property type="match status" value="1"/>
</dbReference>
<dbReference type="InterPro" id="IPR006287">
    <property type="entry name" value="DJ-1"/>
</dbReference>
<comment type="caution">
    <text evidence="2">The sequence shown here is derived from an EMBL/GenBank/DDBJ whole genome shotgun (WGS) entry which is preliminary data.</text>
</comment>
<gene>
    <name evidence="2" type="primary">yajL</name>
    <name evidence="2" type="ORF">EUAN_18210</name>
</gene>
<name>A0A1S1V5H2_9FIRM</name>
<evidence type="ECO:0000313" key="3">
    <source>
        <dbReference type="Proteomes" id="UP000180254"/>
    </source>
</evidence>
<dbReference type="CDD" id="cd03135">
    <property type="entry name" value="GATase1_DJ-1"/>
    <property type="match status" value="1"/>
</dbReference>
<dbReference type="STRING" id="39480.EUAN_18210"/>
<dbReference type="RefSeq" id="WP_071063832.1">
    <property type="nucleotide sequence ID" value="NZ_MKIE01000007.1"/>
</dbReference>